<sequence length="61" mass="6453">MVALSLDKHMVSAALQKKSQACTPSRAGRMDSRHVSGQWPAGLSVSRIQSGGMVSEERSPG</sequence>
<proteinExistence type="predicted"/>
<keyword evidence="3" id="KW-1185">Reference proteome</keyword>
<organism evidence="2 3">
    <name type="scientific">Nitrospira japonica</name>
    <dbReference type="NCBI Taxonomy" id="1325564"/>
    <lineage>
        <taxon>Bacteria</taxon>
        <taxon>Pseudomonadati</taxon>
        <taxon>Nitrospirota</taxon>
        <taxon>Nitrospiria</taxon>
        <taxon>Nitrospirales</taxon>
        <taxon>Nitrospiraceae</taxon>
        <taxon>Nitrospira</taxon>
    </lineage>
</organism>
<dbReference type="KEGG" id="nja:NSJP_4018"/>
<dbReference type="AlphaFoldDB" id="A0A1W1IB26"/>
<protein>
    <submittedName>
        <fullName evidence="2">Uncharacterized protein</fullName>
    </submittedName>
</protein>
<gene>
    <name evidence="2" type="ORF">NSJP_4018</name>
</gene>
<evidence type="ECO:0000256" key="1">
    <source>
        <dbReference type="SAM" id="MobiDB-lite"/>
    </source>
</evidence>
<reference evidence="2 3" key="1">
    <citation type="submission" date="2017-03" db="EMBL/GenBank/DDBJ databases">
        <authorList>
            <person name="Afonso C.L."/>
            <person name="Miller P.J."/>
            <person name="Scott M.A."/>
            <person name="Spackman E."/>
            <person name="Goraichik I."/>
            <person name="Dimitrov K.M."/>
            <person name="Suarez D.L."/>
            <person name="Swayne D.E."/>
        </authorList>
    </citation>
    <scope>NUCLEOTIDE SEQUENCE [LARGE SCALE GENOMIC DNA]</scope>
    <source>
        <strain evidence="2">Genome sequencing of Nitrospira japonica strain NJ11</strain>
    </source>
</reference>
<accession>A0A1W1IB26</accession>
<evidence type="ECO:0000313" key="3">
    <source>
        <dbReference type="Proteomes" id="UP000192042"/>
    </source>
</evidence>
<dbReference type="EMBL" id="LT828648">
    <property type="protein sequence ID" value="SLM50185.1"/>
    <property type="molecule type" value="Genomic_DNA"/>
</dbReference>
<dbReference type="Proteomes" id="UP000192042">
    <property type="component" value="Chromosome I"/>
</dbReference>
<feature type="region of interest" description="Disordered" evidence="1">
    <location>
        <begin position="17"/>
        <end position="61"/>
    </location>
</feature>
<evidence type="ECO:0000313" key="2">
    <source>
        <dbReference type="EMBL" id="SLM50185.1"/>
    </source>
</evidence>
<name>A0A1W1IB26_9BACT</name>